<comment type="cofactor">
    <cofactor evidence="2">
        <name>FAD</name>
        <dbReference type="ChEBI" id="CHEBI:57692"/>
    </cofactor>
</comment>
<comment type="similarity">
    <text evidence="1">Belongs to the GMC oxidoreductase family.</text>
</comment>
<evidence type="ECO:0000313" key="5">
    <source>
        <dbReference type="EMBL" id="CAG9861249.1"/>
    </source>
</evidence>
<dbReference type="GO" id="GO:0050660">
    <property type="term" value="F:flavin adenine dinucleotide binding"/>
    <property type="evidence" value="ECO:0007669"/>
    <property type="project" value="InterPro"/>
</dbReference>
<dbReference type="InterPro" id="IPR007867">
    <property type="entry name" value="GMC_OxRtase_C"/>
</dbReference>
<evidence type="ECO:0000313" key="6">
    <source>
        <dbReference type="Proteomes" id="UP001153712"/>
    </source>
</evidence>
<dbReference type="SUPFAM" id="SSF51905">
    <property type="entry name" value="FAD/NAD(P)-binding domain"/>
    <property type="match status" value="1"/>
</dbReference>
<dbReference type="Proteomes" id="UP001153712">
    <property type="component" value="Chromosome 4"/>
</dbReference>
<reference evidence="5" key="1">
    <citation type="submission" date="2022-01" db="EMBL/GenBank/DDBJ databases">
        <authorList>
            <person name="King R."/>
        </authorList>
    </citation>
    <scope>NUCLEOTIDE SEQUENCE</scope>
</reference>
<evidence type="ECO:0000259" key="4">
    <source>
        <dbReference type="PROSITE" id="PS00624"/>
    </source>
</evidence>
<dbReference type="PANTHER" id="PTHR11552:SF158">
    <property type="entry name" value="GH23626P-RELATED"/>
    <property type="match status" value="1"/>
</dbReference>
<evidence type="ECO:0000256" key="3">
    <source>
        <dbReference type="SAM" id="SignalP"/>
    </source>
</evidence>
<gene>
    <name evidence="5" type="ORF">PHYEVI_LOCUS7592</name>
</gene>
<evidence type="ECO:0000256" key="1">
    <source>
        <dbReference type="ARBA" id="ARBA00010790"/>
    </source>
</evidence>
<dbReference type="InterPro" id="IPR036188">
    <property type="entry name" value="FAD/NAD-bd_sf"/>
</dbReference>
<keyword evidence="2" id="KW-0285">Flavoprotein</keyword>
<feature type="domain" description="Glucose-methanol-choline oxidoreductase N-terminal" evidence="4">
    <location>
        <begin position="330"/>
        <end position="344"/>
    </location>
</feature>
<dbReference type="Pfam" id="PF00732">
    <property type="entry name" value="GMC_oxred_N"/>
    <property type="match status" value="1"/>
</dbReference>
<dbReference type="PROSITE" id="PS00624">
    <property type="entry name" value="GMC_OXRED_2"/>
    <property type="match status" value="1"/>
</dbReference>
<dbReference type="EMBL" id="OU900097">
    <property type="protein sequence ID" value="CAG9861249.1"/>
    <property type="molecule type" value="Genomic_DNA"/>
</dbReference>
<dbReference type="Pfam" id="PF05199">
    <property type="entry name" value="GMC_oxred_C"/>
    <property type="match status" value="1"/>
</dbReference>
<dbReference type="SUPFAM" id="SSF54373">
    <property type="entry name" value="FAD-linked reductases, C-terminal domain"/>
    <property type="match status" value="1"/>
</dbReference>
<protein>
    <recommendedName>
        <fullName evidence="4">Glucose-methanol-choline oxidoreductase N-terminal domain-containing protein</fullName>
    </recommendedName>
</protein>
<dbReference type="OrthoDB" id="269227at2759"/>
<dbReference type="Gene3D" id="3.30.560.10">
    <property type="entry name" value="Glucose Oxidase, domain 3"/>
    <property type="match status" value="2"/>
</dbReference>
<feature type="chain" id="PRO_5040512534" description="Glucose-methanol-choline oxidoreductase N-terminal domain-containing protein" evidence="3">
    <location>
        <begin position="23"/>
        <end position="702"/>
    </location>
</feature>
<proteinExistence type="inferred from homology"/>
<dbReference type="AlphaFoldDB" id="A0A9N9XR87"/>
<keyword evidence="2" id="KW-0274">FAD</keyword>
<dbReference type="PANTHER" id="PTHR11552">
    <property type="entry name" value="GLUCOSE-METHANOL-CHOLINE GMC OXIDOREDUCTASE"/>
    <property type="match status" value="1"/>
</dbReference>
<keyword evidence="3" id="KW-0732">Signal</keyword>
<dbReference type="Gene3D" id="3.50.50.60">
    <property type="entry name" value="FAD/NAD(P)-binding domain"/>
    <property type="match status" value="2"/>
</dbReference>
<accession>A0A9N9XR87</accession>
<sequence>MMAGLRSVLFLIAAVLATGISAEFSPFDMVDEYVRQFKLGMNSLYKWSDAYKTKQYNFDKGEFNTTLALGAAEEYDFIIVGGGTAGLTLAHRLSEEPRWKILVLEAGGLETLITQVPAVQPQLLTTSYTWGYKTCPQKHACLGMEESKCCVIKGKALGGDSSINDLLYTRGHQRDYDIWADTGMKGWCWDNVLPYFKKMENACVKDMDRKYRHYGGPIHLENFEPTEPILAEKFLEAGKHCGLEKIDYNGKEHIGLAIPQVITKHGKRYSVAKAYLNPIVERNNLVILPYSHVTEILISHITKEANGVTYIKDDKLHIAKAKKEIILSAGAINTPQLLMLSGVGPHPILHKVGIDTISDLFVGFNLKDQVSFMGLNFLYEPHHHDEKTHEEENNEVRPPHEALDFRFDGPKFIPNLGLEDDDKVAHNFYNDGQQSQRIERDYKYEGEDAHEKIKWLHSHSDNEIIDYLKYGTGPLSSTGLQLVGFIKTEFSRDRTDYPDIQILLKKTHPKGGCYHFKGYSLKKELQNLLCKPQQGFQVEIVLLHPKSKGTMKLNDVDPYHHPYINPELLSDEDEFDVGTLMAGIKKVLKIVDSPSMKKLDVKLVHEKIPECDQAIFNDEYWKCAIKYLSVARGQITGTAKMGLPTEKEAVVDQDLKVYGVHKLRVADASVIPVSITGNLMAPEIMVAERAADILKECWSIKV</sequence>
<dbReference type="InterPro" id="IPR012132">
    <property type="entry name" value="GMC_OxRdtase"/>
</dbReference>
<feature type="signal peptide" evidence="3">
    <location>
        <begin position="1"/>
        <end position="22"/>
    </location>
</feature>
<dbReference type="GO" id="GO:0016614">
    <property type="term" value="F:oxidoreductase activity, acting on CH-OH group of donors"/>
    <property type="evidence" value="ECO:0007669"/>
    <property type="project" value="InterPro"/>
</dbReference>
<evidence type="ECO:0000256" key="2">
    <source>
        <dbReference type="PIRSR" id="PIRSR000137-2"/>
    </source>
</evidence>
<name>A0A9N9XR87_PHYSR</name>
<dbReference type="PIRSF" id="PIRSF000137">
    <property type="entry name" value="Alcohol_oxidase"/>
    <property type="match status" value="1"/>
</dbReference>
<keyword evidence="6" id="KW-1185">Reference proteome</keyword>
<dbReference type="InterPro" id="IPR000172">
    <property type="entry name" value="GMC_OxRdtase_N"/>
</dbReference>
<feature type="binding site" evidence="2">
    <location>
        <position position="293"/>
    </location>
    <ligand>
        <name>FAD</name>
        <dbReference type="ChEBI" id="CHEBI:57692"/>
    </ligand>
</feature>
<organism evidence="5 6">
    <name type="scientific">Phyllotreta striolata</name>
    <name type="common">Striped flea beetle</name>
    <name type="synonym">Crioceris striolata</name>
    <dbReference type="NCBI Taxonomy" id="444603"/>
    <lineage>
        <taxon>Eukaryota</taxon>
        <taxon>Metazoa</taxon>
        <taxon>Ecdysozoa</taxon>
        <taxon>Arthropoda</taxon>
        <taxon>Hexapoda</taxon>
        <taxon>Insecta</taxon>
        <taxon>Pterygota</taxon>
        <taxon>Neoptera</taxon>
        <taxon>Endopterygota</taxon>
        <taxon>Coleoptera</taxon>
        <taxon>Polyphaga</taxon>
        <taxon>Cucujiformia</taxon>
        <taxon>Chrysomeloidea</taxon>
        <taxon>Chrysomelidae</taxon>
        <taxon>Galerucinae</taxon>
        <taxon>Alticini</taxon>
        <taxon>Phyllotreta</taxon>
    </lineage>
</organism>